<dbReference type="GO" id="GO:0005886">
    <property type="term" value="C:plasma membrane"/>
    <property type="evidence" value="ECO:0007669"/>
    <property type="project" value="UniProtKB-SubCell"/>
</dbReference>
<keyword evidence="5 9" id="KW-0812">Transmembrane</keyword>
<gene>
    <name evidence="11" type="ORF">H9L09_05845</name>
</gene>
<keyword evidence="2" id="KW-0813">Transport</keyword>
<feature type="transmembrane region" description="Helical" evidence="9">
    <location>
        <begin position="86"/>
        <end position="110"/>
    </location>
</feature>
<evidence type="ECO:0000313" key="12">
    <source>
        <dbReference type="Proteomes" id="UP000515947"/>
    </source>
</evidence>
<evidence type="ECO:0000256" key="9">
    <source>
        <dbReference type="SAM" id="Phobius"/>
    </source>
</evidence>
<evidence type="ECO:0000256" key="6">
    <source>
        <dbReference type="ARBA" id="ARBA00022989"/>
    </source>
</evidence>
<organism evidence="11 12">
    <name type="scientific">Nocardioides mesophilus</name>
    <dbReference type="NCBI Taxonomy" id="433659"/>
    <lineage>
        <taxon>Bacteria</taxon>
        <taxon>Bacillati</taxon>
        <taxon>Actinomycetota</taxon>
        <taxon>Actinomycetes</taxon>
        <taxon>Propionibacteriales</taxon>
        <taxon>Nocardioidaceae</taxon>
        <taxon>Nocardioides</taxon>
    </lineage>
</organism>
<accession>A0A7G9RE84</accession>
<name>A0A7G9RE84_9ACTN</name>
<feature type="transmembrane region" description="Helical" evidence="9">
    <location>
        <begin position="12"/>
        <end position="35"/>
    </location>
</feature>
<sequence>MNRLDSILSKVENVLAAGSLAAAALLAIVAVLMRTFFNEIIFWSEEAIIYLVIFSTFFGAVITMRHNEHVNVDVVAVFLKERGKRVMTIIATLITLVYMGAIGWFAWLLIFEPRSSATLTPALELPLWVVTLPLPIGLTLMFVRSLEVLVRLFRGQDPYPHAADTLLEAEGGTALEIADLPAEGHEKGPLR</sequence>
<evidence type="ECO:0000256" key="7">
    <source>
        <dbReference type="ARBA" id="ARBA00023136"/>
    </source>
</evidence>
<evidence type="ECO:0000259" key="10">
    <source>
        <dbReference type="Pfam" id="PF04290"/>
    </source>
</evidence>
<dbReference type="PANTHER" id="PTHR35011:SF2">
    <property type="entry name" value="2,3-DIKETO-L-GULONATE TRAP TRANSPORTER SMALL PERMEASE PROTEIN YIAM"/>
    <property type="match status" value="1"/>
</dbReference>
<evidence type="ECO:0000256" key="2">
    <source>
        <dbReference type="ARBA" id="ARBA00022448"/>
    </source>
</evidence>
<feature type="domain" description="Tripartite ATP-independent periplasmic transporters DctQ component" evidence="10">
    <location>
        <begin position="24"/>
        <end position="154"/>
    </location>
</feature>
<dbReference type="GO" id="GO:0022857">
    <property type="term" value="F:transmembrane transporter activity"/>
    <property type="evidence" value="ECO:0007669"/>
    <property type="project" value="TreeGrafter"/>
</dbReference>
<protein>
    <submittedName>
        <fullName evidence="11">TRAP transporter small permease</fullName>
    </submittedName>
</protein>
<evidence type="ECO:0000256" key="5">
    <source>
        <dbReference type="ARBA" id="ARBA00022692"/>
    </source>
</evidence>
<evidence type="ECO:0000313" key="11">
    <source>
        <dbReference type="EMBL" id="QNN53909.1"/>
    </source>
</evidence>
<keyword evidence="7 9" id="KW-0472">Membrane</keyword>
<dbReference type="KEGG" id="nmes:H9L09_05845"/>
<proteinExistence type="inferred from homology"/>
<evidence type="ECO:0000256" key="3">
    <source>
        <dbReference type="ARBA" id="ARBA00022475"/>
    </source>
</evidence>
<dbReference type="EMBL" id="CP060713">
    <property type="protein sequence ID" value="QNN53909.1"/>
    <property type="molecule type" value="Genomic_DNA"/>
</dbReference>
<keyword evidence="3" id="KW-1003">Cell membrane</keyword>
<evidence type="ECO:0000256" key="1">
    <source>
        <dbReference type="ARBA" id="ARBA00004429"/>
    </source>
</evidence>
<feature type="transmembrane region" description="Helical" evidence="9">
    <location>
        <begin position="47"/>
        <end position="65"/>
    </location>
</feature>
<comment type="subcellular location">
    <subcellularLocation>
        <location evidence="1">Cell inner membrane</location>
        <topology evidence="1">Multi-pass membrane protein</topology>
    </subcellularLocation>
</comment>
<dbReference type="GO" id="GO:0015740">
    <property type="term" value="P:C4-dicarboxylate transport"/>
    <property type="evidence" value="ECO:0007669"/>
    <property type="project" value="TreeGrafter"/>
</dbReference>
<keyword evidence="12" id="KW-1185">Reference proteome</keyword>
<dbReference type="PANTHER" id="PTHR35011">
    <property type="entry name" value="2,3-DIKETO-L-GULONATE TRAP TRANSPORTER SMALL PERMEASE PROTEIN YIAM"/>
    <property type="match status" value="1"/>
</dbReference>
<evidence type="ECO:0000256" key="8">
    <source>
        <dbReference type="ARBA" id="ARBA00038436"/>
    </source>
</evidence>
<dbReference type="InterPro" id="IPR055348">
    <property type="entry name" value="DctQ"/>
</dbReference>
<dbReference type="InterPro" id="IPR007387">
    <property type="entry name" value="TRAP_DctQ"/>
</dbReference>
<dbReference type="AlphaFoldDB" id="A0A7G9RE84"/>
<evidence type="ECO:0000256" key="4">
    <source>
        <dbReference type="ARBA" id="ARBA00022519"/>
    </source>
</evidence>
<keyword evidence="6 9" id="KW-1133">Transmembrane helix</keyword>
<dbReference type="RefSeq" id="WP_187579753.1">
    <property type="nucleotide sequence ID" value="NZ_CP060713.1"/>
</dbReference>
<dbReference type="Proteomes" id="UP000515947">
    <property type="component" value="Chromosome"/>
</dbReference>
<keyword evidence="4" id="KW-0997">Cell inner membrane</keyword>
<dbReference type="Pfam" id="PF04290">
    <property type="entry name" value="DctQ"/>
    <property type="match status" value="1"/>
</dbReference>
<comment type="similarity">
    <text evidence="8">Belongs to the TRAP transporter small permease family.</text>
</comment>
<reference evidence="11 12" key="1">
    <citation type="submission" date="2020-08" db="EMBL/GenBank/DDBJ databases">
        <title>Genome sequence of Nocardioides mesophilus KACC 16243T.</title>
        <authorList>
            <person name="Hyun D.-W."/>
            <person name="Bae J.-W."/>
        </authorList>
    </citation>
    <scope>NUCLEOTIDE SEQUENCE [LARGE SCALE GENOMIC DNA]</scope>
    <source>
        <strain evidence="11 12">KACC 16243</strain>
    </source>
</reference>
<feature type="transmembrane region" description="Helical" evidence="9">
    <location>
        <begin position="125"/>
        <end position="143"/>
    </location>
</feature>